<evidence type="ECO:0000313" key="17">
    <source>
        <dbReference type="EMBL" id="BDG62014.1"/>
    </source>
</evidence>
<reference evidence="17" key="1">
    <citation type="submission" date="2022-03" db="EMBL/GenBank/DDBJ databases">
        <title>Complete genome sequence of Caldinitratiruptor microaerophilus.</title>
        <authorList>
            <person name="Mukaiyama R."/>
            <person name="Nishiyama T."/>
            <person name="Ueda K."/>
        </authorList>
    </citation>
    <scope>NUCLEOTIDE SEQUENCE</scope>
    <source>
        <strain evidence="17">JCM 16183</strain>
    </source>
</reference>
<dbReference type="NCBIfam" id="TIGR00580">
    <property type="entry name" value="mfd"/>
    <property type="match status" value="1"/>
</dbReference>
<sequence length="1217" mass="137751">MLAETLLDLLHQAPEFHTLLEGLKKGYTEQLVYGLSGSMKSFLVAGLRRETGRPVLVVTSSTQQAERMREDLATWLPGQEALVFPPMEYVPFEVVARSPEVAGQRLAVLERLALGENLVVIAPAPALLRTLLPRRIFQAALTRVRLGGDLDVRSFAAALSRRGYERVEMVEAGGQFAVRGDILDVWPLTADSPLRIETEWDRIARLTRFDPVSQRSTAEVEEALVGPAREFILPEQVEDALGRIRQELEQTVARLQRRYEREVRQAREKAEEFLRGEGAERLRETFFKPEDLASRLRERVESHLERLAAGVDFEGSDLYAPYFYPEAATLLDYFARPPLVVVDEPARLREAATDLDRQGQERQITHLERGGLLPGQLGLYLSYEAFLGRLRRWQSIHLSLLLRKVQGLEPQHTVAVTGRPMQEFHGQWPLFTEELNRWRQQHYRVFAVASTTERQQRLKTALLDSGVPPALAEPQLSLDGNLGWPQPAPGQVSVAAGSLEAGFLWPGLRLAVVTDGEIYGRTKKRRRVQPSPAGREGMRLTSFQDLNVGDYVVHKAHGIGRYLGVQSETILGVTRDYIVIQYEGTDRLKIPTDQLDQIQKYIGTDGHEPRLSRLGGTEWSRVKARVKESIREMAAELLRIQAMRQAVPGHAFSPDTPWQREFEDAFPYEETPDQLRAAEEIKRDMEKPRPMDRLLLGDVGYGKTEVALRAAFKACADGKQVAFLVPTTILAQQHFATCTQRFAGFPIVVDVLNRFRTPREQQQVLERLARGEIDLIIGTHRLLSDDVRFKDLGLVIVDEEQRFGVQHKEKLKRLRAMVDVLTLSATPIPRTLHMALVGLRDISTIATPPEDRYPVETYVAEFDEALIRDAIERELARGGQVYFVHNRIQTIERVAARLRELVPEARFAVAHGQMKEEKLEQVMLDFLDREYDVLVATTIVESGLDIPNVNTIIVNDADHLGLAQLYQLRGRVGRSNRVAYAYFLYRKDKVLSEVAEKRLQAIKDFTELGSGFKIAMRDLEIRGAGNILGPEQHGFILSVGFDLYTQLLEETIRELKGEAPPPPEFQPTVELPVDAFLSDQYIADPRQKIEAYKRISAIRTLDEARDVYDELTDRFGSLPKPAANLLALARLRVLAADAGVTSIAQTRDRVHFKFLIEQGPDRDVIADLNRKYRGRLQLSVTRPPTLTLRAHGFMPEDVLYAAEDILTRLVERSPARV</sequence>
<dbReference type="GO" id="GO:0016787">
    <property type="term" value="F:hydrolase activity"/>
    <property type="evidence" value="ECO:0007669"/>
    <property type="project" value="UniProtKB-KW"/>
</dbReference>
<keyword evidence="5 13" id="KW-0378">Hydrolase</keyword>
<evidence type="ECO:0000256" key="6">
    <source>
        <dbReference type="ARBA" id="ARBA00022806"/>
    </source>
</evidence>
<accession>A0AA35GB56</accession>
<evidence type="ECO:0000256" key="4">
    <source>
        <dbReference type="ARBA" id="ARBA00022763"/>
    </source>
</evidence>
<feature type="coiled-coil region" evidence="14">
    <location>
        <begin position="238"/>
        <end position="276"/>
    </location>
</feature>
<dbReference type="HAMAP" id="MF_00969">
    <property type="entry name" value="TRCF"/>
    <property type="match status" value="1"/>
</dbReference>
<dbReference type="EMBL" id="AP025628">
    <property type="protein sequence ID" value="BDG62014.1"/>
    <property type="molecule type" value="Genomic_DNA"/>
</dbReference>
<dbReference type="Gene3D" id="3.90.1150.50">
    <property type="entry name" value="Transcription-repair-coupling factor, D7 domain"/>
    <property type="match status" value="1"/>
</dbReference>
<dbReference type="Pfam" id="PF03461">
    <property type="entry name" value="TRCF"/>
    <property type="match status" value="1"/>
</dbReference>
<dbReference type="SMART" id="SM01058">
    <property type="entry name" value="CarD_TRCF"/>
    <property type="match status" value="1"/>
</dbReference>
<dbReference type="InterPro" id="IPR041471">
    <property type="entry name" value="UvrB_inter"/>
</dbReference>
<keyword evidence="7 13" id="KW-0067">ATP-binding</keyword>
<evidence type="ECO:0000256" key="7">
    <source>
        <dbReference type="ARBA" id="ARBA00022840"/>
    </source>
</evidence>
<dbReference type="SMART" id="SM00487">
    <property type="entry name" value="DEXDc"/>
    <property type="match status" value="1"/>
</dbReference>
<dbReference type="Pfam" id="PF02559">
    <property type="entry name" value="CarD_TRCF_RID"/>
    <property type="match status" value="1"/>
</dbReference>
<dbReference type="InterPro" id="IPR004576">
    <property type="entry name" value="Mfd"/>
</dbReference>
<dbReference type="InterPro" id="IPR005118">
    <property type="entry name" value="TRCF_C"/>
</dbReference>
<keyword evidence="8 13" id="KW-0238">DNA-binding</keyword>
<dbReference type="PROSITE" id="PS51192">
    <property type="entry name" value="HELICASE_ATP_BIND_1"/>
    <property type="match status" value="1"/>
</dbReference>
<evidence type="ECO:0000259" key="16">
    <source>
        <dbReference type="PROSITE" id="PS51194"/>
    </source>
</evidence>
<dbReference type="GO" id="GO:0005737">
    <property type="term" value="C:cytoplasm"/>
    <property type="evidence" value="ECO:0007669"/>
    <property type="project" value="UniProtKB-SubCell"/>
</dbReference>
<dbReference type="InterPro" id="IPR003711">
    <property type="entry name" value="CarD-like/TRCF_RID"/>
</dbReference>
<dbReference type="GO" id="GO:0003684">
    <property type="term" value="F:damaged DNA binding"/>
    <property type="evidence" value="ECO:0007669"/>
    <property type="project" value="InterPro"/>
</dbReference>
<keyword evidence="2 13" id="KW-0963">Cytoplasm</keyword>
<dbReference type="InterPro" id="IPR037235">
    <property type="entry name" value="TRCF-like_C_D7"/>
</dbReference>
<dbReference type="Pfam" id="PF00270">
    <property type="entry name" value="DEAD"/>
    <property type="match status" value="1"/>
</dbReference>
<evidence type="ECO:0000256" key="12">
    <source>
        <dbReference type="ARBA" id="ARBA00070128"/>
    </source>
</evidence>
<dbReference type="GO" id="GO:0006355">
    <property type="term" value="P:regulation of DNA-templated transcription"/>
    <property type="evidence" value="ECO:0007669"/>
    <property type="project" value="UniProtKB-UniRule"/>
</dbReference>
<keyword evidence="3 13" id="KW-0547">Nucleotide-binding</keyword>
<dbReference type="Gene3D" id="3.40.50.11180">
    <property type="match status" value="1"/>
</dbReference>
<evidence type="ECO:0000256" key="13">
    <source>
        <dbReference type="HAMAP-Rule" id="MF_00969"/>
    </source>
</evidence>
<feature type="domain" description="Helicase ATP-binding" evidence="15">
    <location>
        <begin position="684"/>
        <end position="845"/>
    </location>
</feature>
<dbReference type="SMART" id="SM00982">
    <property type="entry name" value="TRCF"/>
    <property type="match status" value="1"/>
</dbReference>
<comment type="similarity">
    <text evidence="11 13">In the C-terminal section; belongs to the helicase family. RecG subfamily.</text>
</comment>
<evidence type="ECO:0000256" key="14">
    <source>
        <dbReference type="SAM" id="Coils"/>
    </source>
</evidence>
<comment type="subcellular location">
    <subcellularLocation>
        <location evidence="1 13">Cytoplasm</location>
    </subcellularLocation>
</comment>
<evidence type="ECO:0000256" key="9">
    <source>
        <dbReference type="ARBA" id="ARBA00023204"/>
    </source>
</evidence>
<evidence type="ECO:0000259" key="15">
    <source>
        <dbReference type="PROSITE" id="PS51192"/>
    </source>
</evidence>
<dbReference type="InterPro" id="IPR036101">
    <property type="entry name" value="CarD-like/TRCF_RID_sf"/>
</dbReference>
<keyword evidence="9 13" id="KW-0234">DNA repair</keyword>
<protein>
    <recommendedName>
        <fullName evidence="12 13">Transcription-repair-coupling factor</fullName>
        <shortName evidence="13">TRCF</shortName>
        <ecNumber evidence="13">3.6.4.-</ecNumber>
    </recommendedName>
</protein>
<dbReference type="SUPFAM" id="SSF52540">
    <property type="entry name" value="P-loop containing nucleoside triphosphate hydrolases"/>
    <property type="match status" value="4"/>
</dbReference>
<evidence type="ECO:0000256" key="11">
    <source>
        <dbReference type="ARBA" id="ARBA00061399"/>
    </source>
</evidence>
<dbReference type="Pfam" id="PF00271">
    <property type="entry name" value="Helicase_C"/>
    <property type="match status" value="1"/>
</dbReference>
<keyword evidence="6" id="KW-0347">Helicase</keyword>
<dbReference type="Pfam" id="PF17757">
    <property type="entry name" value="UvrB_inter"/>
    <property type="match status" value="1"/>
</dbReference>
<evidence type="ECO:0000313" key="18">
    <source>
        <dbReference type="Proteomes" id="UP001163687"/>
    </source>
</evidence>
<dbReference type="SUPFAM" id="SSF143517">
    <property type="entry name" value="TRCF domain-like"/>
    <property type="match status" value="1"/>
</dbReference>
<comment type="similarity">
    <text evidence="10 13">In the N-terminal section; belongs to the UvrB family.</text>
</comment>
<dbReference type="CDD" id="cd17991">
    <property type="entry name" value="DEXHc_TRCF"/>
    <property type="match status" value="1"/>
</dbReference>
<keyword evidence="14" id="KW-0175">Coiled coil</keyword>
<name>A0AA35GB56_9FIRM</name>
<proteinExistence type="inferred from homology"/>
<dbReference type="InterPro" id="IPR027417">
    <property type="entry name" value="P-loop_NTPase"/>
</dbReference>
<dbReference type="FunFam" id="3.40.50.300:FF:000546">
    <property type="entry name" value="Transcription-repair-coupling factor"/>
    <property type="match status" value="1"/>
</dbReference>
<dbReference type="Gene3D" id="3.40.50.300">
    <property type="entry name" value="P-loop containing nucleotide triphosphate hydrolases"/>
    <property type="match status" value="2"/>
</dbReference>
<dbReference type="PANTHER" id="PTHR47964">
    <property type="entry name" value="ATP-DEPENDENT DNA HELICASE HOMOLOG RECG, CHLOROPLASTIC"/>
    <property type="match status" value="1"/>
</dbReference>
<dbReference type="CDD" id="cd18810">
    <property type="entry name" value="SF2_C_TRCF"/>
    <property type="match status" value="1"/>
</dbReference>
<evidence type="ECO:0000256" key="5">
    <source>
        <dbReference type="ARBA" id="ARBA00022801"/>
    </source>
</evidence>
<dbReference type="GO" id="GO:0005524">
    <property type="term" value="F:ATP binding"/>
    <property type="evidence" value="ECO:0007669"/>
    <property type="project" value="UniProtKB-UniRule"/>
</dbReference>
<evidence type="ECO:0000256" key="2">
    <source>
        <dbReference type="ARBA" id="ARBA00022490"/>
    </source>
</evidence>
<dbReference type="RefSeq" id="WP_264842624.1">
    <property type="nucleotide sequence ID" value="NZ_AP025628.1"/>
</dbReference>
<dbReference type="Gene3D" id="3.30.2060.10">
    <property type="entry name" value="Penicillin-binding protein 1b domain"/>
    <property type="match status" value="1"/>
</dbReference>
<dbReference type="KEGG" id="cmic:caldi_31040"/>
<dbReference type="PROSITE" id="PS51194">
    <property type="entry name" value="HELICASE_CTER"/>
    <property type="match status" value="1"/>
</dbReference>
<dbReference type="PANTHER" id="PTHR47964:SF1">
    <property type="entry name" value="ATP-DEPENDENT DNA HELICASE HOMOLOG RECG, CHLOROPLASTIC"/>
    <property type="match status" value="1"/>
</dbReference>
<evidence type="ECO:0000256" key="3">
    <source>
        <dbReference type="ARBA" id="ARBA00022741"/>
    </source>
</evidence>
<dbReference type="InterPro" id="IPR014001">
    <property type="entry name" value="Helicase_ATP-bd"/>
</dbReference>
<dbReference type="EC" id="3.6.4.-" evidence="13"/>
<dbReference type="GO" id="GO:0003678">
    <property type="term" value="F:DNA helicase activity"/>
    <property type="evidence" value="ECO:0007669"/>
    <property type="project" value="TreeGrafter"/>
</dbReference>
<evidence type="ECO:0000256" key="8">
    <source>
        <dbReference type="ARBA" id="ARBA00023125"/>
    </source>
</evidence>
<gene>
    <name evidence="13 17" type="primary">mfd</name>
    <name evidence="17" type="ORF">caldi_31040</name>
</gene>
<dbReference type="InterPro" id="IPR001650">
    <property type="entry name" value="Helicase_C-like"/>
</dbReference>
<dbReference type="SMART" id="SM00490">
    <property type="entry name" value="HELICc"/>
    <property type="match status" value="1"/>
</dbReference>
<keyword evidence="4 13" id="KW-0227">DNA damage</keyword>
<dbReference type="Proteomes" id="UP001163687">
    <property type="component" value="Chromosome"/>
</dbReference>
<organism evidence="17 18">
    <name type="scientific">Caldinitratiruptor microaerophilus</name>
    <dbReference type="NCBI Taxonomy" id="671077"/>
    <lineage>
        <taxon>Bacteria</taxon>
        <taxon>Bacillati</taxon>
        <taxon>Bacillota</taxon>
        <taxon>Clostridia</taxon>
        <taxon>Eubacteriales</taxon>
        <taxon>Symbiobacteriaceae</taxon>
        <taxon>Caldinitratiruptor</taxon>
    </lineage>
</organism>
<dbReference type="Gene3D" id="2.40.10.170">
    <property type="match status" value="1"/>
</dbReference>
<evidence type="ECO:0000256" key="10">
    <source>
        <dbReference type="ARBA" id="ARBA00061104"/>
    </source>
</evidence>
<feature type="domain" description="Helicase C-terminal" evidence="16">
    <location>
        <begin position="866"/>
        <end position="1020"/>
    </location>
</feature>
<keyword evidence="18" id="KW-1185">Reference proteome</keyword>
<dbReference type="AlphaFoldDB" id="A0AA35GB56"/>
<dbReference type="InterPro" id="IPR047112">
    <property type="entry name" value="RecG/Mfd"/>
</dbReference>
<dbReference type="GO" id="GO:0000716">
    <property type="term" value="P:transcription-coupled nucleotide-excision repair, DNA damage recognition"/>
    <property type="evidence" value="ECO:0007669"/>
    <property type="project" value="UniProtKB-UniRule"/>
</dbReference>
<evidence type="ECO:0000256" key="1">
    <source>
        <dbReference type="ARBA" id="ARBA00004496"/>
    </source>
</evidence>
<comment type="function">
    <text evidence="13">Couples transcription and DNA repair by recognizing RNA polymerase (RNAP) stalled at DNA lesions. Mediates ATP-dependent release of RNAP and its truncated transcript from the DNA, and recruitment of nucleotide excision repair machinery to the damaged site.</text>
</comment>
<dbReference type="SUPFAM" id="SSF141259">
    <property type="entry name" value="CarD-like"/>
    <property type="match status" value="1"/>
</dbReference>
<dbReference type="InterPro" id="IPR011545">
    <property type="entry name" value="DEAD/DEAH_box_helicase_dom"/>
</dbReference>